<dbReference type="EMBL" id="CP036276">
    <property type="protein sequence ID" value="QDU45959.1"/>
    <property type="molecule type" value="Genomic_DNA"/>
</dbReference>
<keyword evidence="2" id="KW-1185">Reference proteome</keyword>
<accession>A0A517ZU13</accession>
<dbReference type="KEGG" id="sdyn:Mal52_44560"/>
<organism evidence="1 2">
    <name type="scientific">Symmachiella dynata</name>
    <dbReference type="NCBI Taxonomy" id="2527995"/>
    <lineage>
        <taxon>Bacteria</taxon>
        <taxon>Pseudomonadati</taxon>
        <taxon>Planctomycetota</taxon>
        <taxon>Planctomycetia</taxon>
        <taxon>Planctomycetales</taxon>
        <taxon>Planctomycetaceae</taxon>
        <taxon>Symmachiella</taxon>
    </lineage>
</organism>
<dbReference type="Proteomes" id="UP000319383">
    <property type="component" value="Chromosome"/>
</dbReference>
<gene>
    <name evidence="1" type="ORF">Mal52_44560</name>
</gene>
<name>A0A517ZU13_9PLAN</name>
<proteinExistence type="predicted"/>
<sequence length="136" mass="15983">MFEFHGWARVQYHTHNTDSILQDRCWDNLVEYVETITNELVSLNRYNMCDSVFVTGQHNHRSEYVIELFQWIADNSPGSYGILYIRDDEDSSRLSDFTNCFRVWHLCRGTLHELDDPFLSPAIPTVEDPYGESRGD</sequence>
<dbReference type="AlphaFoldDB" id="A0A517ZU13"/>
<dbReference type="RefSeq" id="WP_145378490.1">
    <property type="nucleotide sequence ID" value="NZ_CP036276.1"/>
</dbReference>
<evidence type="ECO:0000313" key="1">
    <source>
        <dbReference type="EMBL" id="QDU45959.1"/>
    </source>
</evidence>
<reference evidence="1 2" key="1">
    <citation type="submission" date="2019-02" db="EMBL/GenBank/DDBJ databases">
        <title>Deep-cultivation of Planctomycetes and their phenomic and genomic characterization uncovers novel biology.</title>
        <authorList>
            <person name="Wiegand S."/>
            <person name="Jogler M."/>
            <person name="Boedeker C."/>
            <person name="Pinto D."/>
            <person name="Vollmers J."/>
            <person name="Rivas-Marin E."/>
            <person name="Kohn T."/>
            <person name="Peeters S.H."/>
            <person name="Heuer A."/>
            <person name="Rast P."/>
            <person name="Oberbeckmann S."/>
            <person name="Bunk B."/>
            <person name="Jeske O."/>
            <person name="Meyerdierks A."/>
            <person name="Storesund J.E."/>
            <person name="Kallscheuer N."/>
            <person name="Luecker S."/>
            <person name="Lage O.M."/>
            <person name="Pohl T."/>
            <person name="Merkel B.J."/>
            <person name="Hornburger P."/>
            <person name="Mueller R.-W."/>
            <person name="Bruemmer F."/>
            <person name="Labrenz M."/>
            <person name="Spormann A.M."/>
            <person name="Op den Camp H."/>
            <person name="Overmann J."/>
            <person name="Amann R."/>
            <person name="Jetten M.S.M."/>
            <person name="Mascher T."/>
            <person name="Medema M.H."/>
            <person name="Devos D.P."/>
            <person name="Kaster A.-K."/>
            <person name="Ovreas L."/>
            <person name="Rohde M."/>
            <person name="Galperin M.Y."/>
            <person name="Jogler C."/>
        </authorList>
    </citation>
    <scope>NUCLEOTIDE SEQUENCE [LARGE SCALE GENOMIC DNA]</scope>
    <source>
        <strain evidence="1 2">Mal52</strain>
    </source>
</reference>
<dbReference type="InterPro" id="IPR028965">
    <property type="entry name" value="Imm7"/>
</dbReference>
<dbReference type="Pfam" id="PF15585">
    <property type="entry name" value="Imm7"/>
    <property type="match status" value="1"/>
</dbReference>
<protein>
    <submittedName>
        <fullName evidence="1">Uncharacterized protein</fullName>
    </submittedName>
</protein>
<evidence type="ECO:0000313" key="2">
    <source>
        <dbReference type="Proteomes" id="UP000319383"/>
    </source>
</evidence>